<evidence type="ECO:0000313" key="2">
    <source>
        <dbReference type="EMBL" id="MEI7063797.1"/>
    </source>
</evidence>
<proteinExistence type="predicted"/>
<feature type="domain" description="Lysozyme inhibitor LprI-like N-terminal" evidence="1">
    <location>
        <begin position="42"/>
        <end position="134"/>
    </location>
</feature>
<keyword evidence="3" id="KW-1185">Reference proteome</keyword>
<comment type="caution">
    <text evidence="2">The sequence shown here is derived from an EMBL/GenBank/DDBJ whole genome shotgun (WGS) entry which is preliminary data.</text>
</comment>
<name>A0ABU8JLY0_DICCH</name>
<protein>
    <submittedName>
        <fullName evidence="2">Lysozyme inhibitor LprI family protein</fullName>
    </submittedName>
</protein>
<accession>A0ABU8JLY0</accession>
<reference evidence="2 3" key="1">
    <citation type="submission" date="2024-03" db="EMBL/GenBank/DDBJ databases">
        <title>Analysis of soft rot Pectobacteriaceae population diversity in US potato growing regions between 2016 and 2022.</title>
        <authorList>
            <person name="Ma X."/>
            <person name="Zhang X."/>
            <person name="Stodghill P."/>
            <person name="Rioux R."/>
            <person name="Babler B."/>
            <person name="Shrestha S."/>
            <person name="Babler B."/>
            <person name="Rivedal H."/>
            <person name="Frost K."/>
            <person name="Hao J."/>
            <person name="Secor G."/>
            <person name="Swingle B."/>
        </authorList>
    </citation>
    <scope>NUCLEOTIDE SEQUENCE [LARGE SCALE GENOMIC DNA]</scope>
    <source>
        <strain evidence="2 3">SR64</strain>
    </source>
</reference>
<dbReference type="RefSeq" id="WP_336729384.1">
    <property type="nucleotide sequence ID" value="NZ_JBBBOO010000005.1"/>
</dbReference>
<dbReference type="Proteomes" id="UP001359469">
    <property type="component" value="Unassembled WGS sequence"/>
</dbReference>
<dbReference type="InterPro" id="IPR009739">
    <property type="entry name" value="LprI-like_N"/>
</dbReference>
<dbReference type="EMBL" id="JBBBOO010000005">
    <property type="protein sequence ID" value="MEI7063797.1"/>
    <property type="molecule type" value="Genomic_DNA"/>
</dbReference>
<evidence type="ECO:0000259" key="1">
    <source>
        <dbReference type="Pfam" id="PF07007"/>
    </source>
</evidence>
<dbReference type="Pfam" id="PF07007">
    <property type="entry name" value="LprI"/>
    <property type="match status" value="1"/>
</dbReference>
<dbReference type="Gene3D" id="1.20.1270.180">
    <property type="match status" value="1"/>
</dbReference>
<evidence type="ECO:0000313" key="3">
    <source>
        <dbReference type="Proteomes" id="UP001359469"/>
    </source>
</evidence>
<sequence length="141" mass="16600">MVAGFIYINGLNMNGIISFLFLILFLSFSSQANEIQSCYDKKVTAYIQNCMELLYRQEAEKYNNIYHGFIKSIRREDLANYDEFITSINESKLYWEKYIVGECKAEGLLNIKDSPAYSIAYNECMVKAYRERVAFYNKYPF</sequence>
<organism evidence="2 3">
    <name type="scientific">Dickeya chrysanthemi</name>
    <name type="common">Pectobacterium chrysanthemi</name>
    <name type="synonym">Erwinia chrysanthemi</name>
    <dbReference type="NCBI Taxonomy" id="556"/>
    <lineage>
        <taxon>Bacteria</taxon>
        <taxon>Pseudomonadati</taxon>
        <taxon>Pseudomonadota</taxon>
        <taxon>Gammaproteobacteria</taxon>
        <taxon>Enterobacterales</taxon>
        <taxon>Pectobacteriaceae</taxon>
        <taxon>Dickeya</taxon>
    </lineage>
</organism>
<gene>
    <name evidence="2" type="ORF">WCU84_09025</name>
</gene>